<dbReference type="InterPro" id="IPR007848">
    <property type="entry name" value="Small_mtfrase_dom"/>
</dbReference>
<dbReference type="CDD" id="cd02440">
    <property type="entry name" value="AdoMet_MTases"/>
    <property type="match status" value="1"/>
</dbReference>
<proteinExistence type="predicted"/>
<dbReference type="PANTHER" id="PTHR47739">
    <property type="entry name" value="TRNA1(VAL) (ADENINE(37)-N6)-METHYLTRANSFERASE"/>
    <property type="match status" value="1"/>
</dbReference>
<dbReference type="Pfam" id="PF05175">
    <property type="entry name" value="MTS"/>
    <property type="match status" value="1"/>
</dbReference>
<keyword evidence="3" id="KW-0949">S-adenosyl-L-methionine</keyword>
<dbReference type="GO" id="GO:0008757">
    <property type="term" value="F:S-adenosylmethionine-dependent methyltransferase activity"/>
    <property type="evidence" value="ECO:0007669"/>
    <property type="project" value="UniProtKB-ARBA"/>
</dbReference>
<evidence type="ECO:0000313" key="5">
    <source>
        <dbReference type="EMBL" id="BAP57092.1"/>
    </source>
</evidence>
<keyword evidence="1" id="KW-0489">Methyltransferase</keyword>
<gene>
    <name evidence="5" type="ORF">THII_2795</name>
</gene>
<evidence type="ECO:0000256" key="1">
    <source>
        <dbReference type="ARBA" id="ARBA00022603"/>
    </source>
</evidence>
<evidence type="ECO:0000256" key="3">
    <source>
        <dbReference type="ARBA" id="ARBA00022691"/>
    </source>
</evidence>
<organism evidence="5 6">
    <name type="scientific">Thioploca ingrica</name>
    <dbReference type="NCBI Taxonomy" id="40754"/>
    <lineage>
        <taxon>Bacteria</taxon>
        <taxon>Pseudomonadati</taxon>
        <taxon>Pseudomonadota</taxon>
        <taxon>Gammaproteobacteria</taxon>
        <taxon>Thiotrichales</taxon>
        <taxon>Thiotrichaceae</taxon>
        <taxon>Thioploca</taxon>
    </lineage>
</organism>
<dbReference type="GO" id="GO:0003676">
    <property type="term" value="F:nucleic acid binding"/>
    <property type="evidence" value="ECO:0007669"/>
    <property type="project" value="InterPro"/>
</dbReference>
<reference evidence="5 6" key="1">
    <citation type="journal article" date="2014" name="ISME J.">
        <title>Ecophysiology of Thioploca ingrica as revealed by the complete genome sequence supplemented with proteomic evidence.</title>
        <authorList>
            <person name="Kojima H."/>
            <person name="Ogura Y."/>
            <person name="Yamamoto N."/>
            <person name="Togashi T."/>
            <person name="Mori H."/>
            <person name="Watanabe T."/>
            <person name="Nemoto F."/>
            <person name="Kurokawa K."/>
            <person name="Hayashi T."/>
            <person name="Fukui M."/>
        </authorList>
    </citation>
    <scope>NUCLEOTIDE SEQUENCE [LARGE SCALE GENOMIC DNA]</scope>
</reference>
<dbReference type="SUPFAM" id="SSF53335">
    <property type="entry name" value="S-adenosyl-L-methionine-dependent methyltransferases"/>
    <property type="match status" value="1"/>
</dbReference>
<evidence type="ECO:0000313" key="6">
    <source>
        <dbReference type="Proteomes" id="UP000031623"/>
    </source>
</evidence>
<accession>A0A090AMB8</accession>
<dbReference type="AlphaFoldDB" id="A0A090AMB8"/>
<dbReference type="GO" id="GO:0032259">
    <property type="term" value="P:methylation"/>
    <property type="evidence" value="ECO:0007669"/>
    <property type="project" value="UniProtKB-KW"/>
</dbReference>
<name>A0A090AMB8_9GAMM</name>
<dbReference type="InterPro" id="IPR029063">
    <property type="entry name" value="SAM-dependent_MTases_sf"/>
</dbReference>
<dbReference type="STRING" id="40754.THII_2795"/>
<dbReference type="GO" id="GO:0008170">
    <property type="term" value="F:N-methyltransferase activity"/>
    <property type="evidence" value="ECO:0007669"/>
    <property type="project" value="UniProtKB-ARBA"/>
</dbReference>
<dbReference type="InterPro" id="IPR050210">
    <property type="entry name" value="tRNA_Adenine-N(6)_MTase"/>
</dbReference>
<evidence type="ECO:0000259" key="4">
    <source>
        <dbReference type="Pfam" id="PF05175"/>
    </source>
</evidence>
<keyword evidence="6" id="KW-1185">Reference proteome</keyword>
<dbReference type="PANTHER" id="PTHR47739:SF1">
    <property type="entry name" value="TRNA1(VAL) (ADENINE(37)-N6)-METHYLTRANSFERASE"/>
    <property type="match status" value="1"/>
</dbReference>
<keyword evidence="2" id="KW-0808">Transferase</keyword>
<sequence>MDQTQKPNQKTLQAFRELLSDSGYIHYYLAFGNGNMRQQEWGDYASNLPTQVQALVKLFLLNQWLEITAVSELLGKDVYQLLLSFEILTTKDNFTFTDDYVLVCVNSIWLFCQINSHLAPPSVYFGSDSVALSHYHIPQYGGKSLDLCAGSAIQAMNIARHTQHEVDAVEINPRAIMMARFNLYLNHLDERVKLFNLSAEEYAQQNHNQYSLIVFNPPFVPVPQSHQFPFVGNGGPDGLGMVKTILNLYLPKLAEGGTVEFLGFVPGLNGNPTFIGEFEKILAQHPGYSGHITLVTKFRLQPNNQLYDNMVLRTALNTKILVAAAYEALTEHFRAIHANEVYLYFCRIRKNTKQPSDSQLTVINLARELYLGEIIRSTIWQLPV</sequence>
<dbReference type="EMBL" id="AP014633">
    <property type="protein sequence ID" value="BAP57092.1"/>
    <property type="molecule type" value="Genomic_DNA"/>
</dbReference>
<dbReference type="Gene3D" id="3.40.50.150">
    <property type="entry name" value="Vaccinia Virus protein VP39"/>
    <property type="match status" value="1"/>
</dbReference>
<evidence type="ECO:0000256" key="2">
    <source>
        <dbReference type="ARBA" id="ARBA00022679"/>
    </source>
</evidence>
<dbReference type="OrthoDB" id="5383291at2"/>
<dbReference type="PROSITE" id="PS00092">
    <property type="entry name" value="N6_MTASE"/>
    <property type="match status" value="1"/>
</dbReference>
<dbReference type="HOGENOM" id="CLU_758328_0_0_6"/>
<dbReference type="Proteomes" id="UP000031623">
    <property type="component" value="Chromosome"/>
</dbReference>
<dbReference type="KEGG" id="tig:THII_2795"/>
<dbReference type="InterPro" id="IPR002052">
    <property type="entry name" value="DNA_methylase_N6_adenine_CS"/>
</dbReference>
<protein>
    <recommendedName>
        <fullName evidence="4">Methyltransferase small domain-containing protein</fullName>
    </recommendedName>
</protein>
<feature type="domain" description="Methyltransferase small" evidence="4">
    <location>
        <begin position="139"/>
        <end position="220"/>
    </location>
</feature>